<keyword evidence="5" id="KW-0997">Cell inner membrane</keyword>
<sequence length="174" mass="18775">MNLFSKKNLGFSLIELMVVLAILGVILLIAFPSFKNMIHGQRLKTQANDTLAAIVYAKSQALKIRSEVTICALKTNVENQCGTSGNEWANGWLVFVDSNGDGVVSEDESVLKSRGDYKEVTSTASVTGFIFNGEGIANTSGDIHFCYAEANGNKRRRLSLTPAGNPLLTSLPDC</sequence>
<dbReference type="InterPro" id="IPR045584">
    <property type="entry name" value="Pilin-like"/>
</dbReference>
<evidence type="ECO:0000256" key="1">
    <source>
        <dbReference type="ARBA" id="ARBA00004377"/>
    </source>
</evidence>
<name>A0AA37SDT8_9GAMM</name>
<accession>A0AA37SDT8</accession>
<dbReference type="GO" id="GO:0015627">
    <property type="term" value="C:type II protein secretion system complex"/>
    <property type="evidence" value="ECO:0007669"/>
    <property type="project" value="InterPro"/>
</dbReference>
<dbReference type="GO" id="GO:0005886">
    <property type="term" value="C:plasma membrane"/>
    <property type="evidence" value="ECO:0007669"/>
    <property type="project" value="UniProtKB-SubCell"/>
</dbReference>
<evidence type="ECO:0000256" key="2">
    <source>
        <dbReference type="ARBA" id="ARBA00021549"/>
    </source>
</evidence>
<reference evidence="13" key="1">
    <citation type="journal article" date="2014" name="Int. J. Syst. Evol. Microbiol.">
        <title>Complete genome sequence of Corynebacterium casei LMG S-19264T (=DSM 44701T), isolated from a smear-ripened cheese.</title>
        <authorList>
            <consortium name="US DOE Joint Genome Institute (JGI-PGF)"/>
            <person name="Walter F."/>
            <person name="Albersmeier A."/>
            <person name="Kalinowski J."/>
            <person name="Ruckert C."/>
        </authorList>
    </citation>
    <scope>NUCLEOTIDE SEQUENCE</scope>
    <source>
        <strain evidence="13">NBRC 110071</strain>
    </source>
</reference>
<evidence type="ECO:0000256" key="3">
    <source>
        <dbReference type="ARBA" id="ARBA00022475"/>
    </source>
</evidence>
<dbReference type="Pfam" id="PF12019">
    <property type="entry name" value="GspH"/>
    <property type="match status" value="1"/>
</dbReference>
<comment type="subcellular location">
    <subcellularLocation>
        <location evidence="1">Cell inner membrane</location>
        <topology evidence="1">Single-pass membrane protein</topology>
    </subcellularLocation>
</comment>
<feature type="transmembrane region" description="Helical" evidence="11">
    <location>
        <begin position="12"/>
        <end position="34"/>
    </location>
</feature>
<evidence type="ECO:0000256" key="4">
    <source>
        <dbReference type="ARBA" id="ARBA00022481"/>
    </source>
</evidence>
<evidence type="ECO:0000256" key="9">
    <source>
        <dbReference type="ARBA" id="ARBA00025772"/>
    </source>
</evidence>
<evidence type="ECO:0000313" key="13">
    <source>
        <dbReference type="EMBL" id="GLQ33684.1"/>
    </source>
</evidence>
<evidence type="ECO:0000256" key="8">
    <source>
        <dbReference type="ARBA" id="ARBA00023136"/>
    </source>
</evidence>
<organism evidence="13 14">
    <name type="scientific">Litoribrevibacter albus</name>
    <dbReference type="NCBI Taxonomy" id="1473156"/>
    <lineage>
        <taxon>Bacteria</taxon>
        <taxon>Pseudomonadati</taxon>
        <taxon>Pseudomonadota</taxon>
        <taxon>Gammaproteobacteria</taxon>
        <taxon>Oceanospirillales</taxon>
        <taxon>Oceanospirillaceae</taxon>
        <taxon>Litoribrevibacter</taxon>
    </lineage>
</organism>
<gene>
    <name evidence="13" type="ORF">GCM10007876_41640</name>
</gene>
<dbReference type="AlphaFoldDB" id="A0AA37SDT8"/>
<dbReference type="GO" id="GO:0015628">
    <property type="term" value="P:protein secretion by the type II secretion system"/>
    <property type="evidence" value="ECO:0007669"/>
    <property type="project" value="InterPro"/>
</dbReference>
<keyword evidence="6 11" id="KW-0812">Transmembrane</keyword>
<dbReference type="SUPFAM" id="SSF54523">
    <property type="entry name" value="Pili subunits"/>
    <property type="match status" value="1"/>
</dbReference>
<evidence type="ECO:0000256" key="5">
    <source>
        <dbReference type="ARBA" id="ARBA00022519"/>
    </source>
</evidence>
<evidence type="ECO:0000256" key="6">
    <source>
        <dbReference type="ARBA" id="ARBA00022692"/>
    </source>
</evidence>
<dbReference type="EMBL" id="BSNM01000027">
    <property type="protein sequence ID" value="GLQ33684.1"/>
    <property type="molecule type" value="Genomic_DNA"/>
</dbReference>
<dbReference type="Pfam" id="PF07963">
    <property type="entry name" value="N_methyl"/>
    <property type="match status" value="1"/>
</dbReference>
<dbReference type="RefSeq" id="WP_284384224.1">
    <property type="nucleotide sequence ID" value="NZ_BSNM01000027.1"/>
</dbReference>
<comment type="similarity">
    <text evidence="9">Belongs to the GSP H family.</text>
</comment>
<keyword evidence="7 11" id="KW-1133">Transmembrane helix</keyword>
<keyword evidence="8 11" id="KW-0472">Membrane</keyword>
<keyword evidence="14" id="KW-1185">Reference proteome</keyword>
<dbReference type="InterPro" id="IPR012902">
    <property type="entry name" value="N_methyl_site"/>
</dbReference>
<evidence type="ECO:0000259" key="12">
    <source>
        <dbReference type="Pfam" id="PF12019"/>
    </source>
</evidence>
<dbReference type="NCBIfam" id="TIGR02532">
    <property type="entry name" value="IV_pilin_GFxxxE"/>
    <property type="match status" value="1"/>
</dbReference>
<dbReference type="InterPro" id="IPR022346">
    <property type="entry name" value="T2SS_GspH"/>
</dbReference>
<proteinExistence type="inferred from homology"/>
<keyword evidence="4" id="KW-0488">Methylation</keyword>
<feature type="domain" description="General secretion pathway GspH" evidence="12">
    <location>
        <begin position="46"/>
        <end position="164"/>
    </location>
</feature>
<keyword evidence="3" id="KW-1003">Cell membrane</keyword>
<comment type="caution">
    <text evidence="13">The sequence shown here is derived from an EMBL/GenBank/DDBJ whole genome shotgun (WGS) entry which is preliminary data.</text>
</comment>
<evidence type="ECO:0000313" key="14">
    <source>
        <dbReference type="Proteomes" id="UP001161389"/>
    </source>
</evidence>
<reference evidence="13" key="2">
    <citation type="submission" date="2023-01" db="EMBL/GenBank/DDBJ databases">
        <title>Draft genome sequence of Litoribrevibacter albus strain NBRC 110071.</title>
        <authorList>
            <person name="Sun Q."/>
            <person name="Mori K."/>
        </authorList>
    </citation>
    <scope>NUCLEOTIDE SEQUENCE</scope>
    <source>
        <strain evidence="13">NBRC 110071</strain>
    </source>
</reference>
<evidence type="ECO:0000256" key="11">
    <source>
        <dbReference type="SAM" id="Phobius"/>
    </source>
</evidence>
<protein>
    <recommendedName>
        <fullName evidence="2">Type II secretion system protein H</fullName>
    </recommendedName>
    <alternativeName>
        <fullName evidence="10">General secretion pathway protein H</fullName>
    </alternativeName>
</protein>
<evidence type="ECO:0000256" key="7">
    <source>
        <dbReference type="ARBA" id="ARBA00022989"/>
    </source>
</evidence>
<dbReference type="Proteomes" id="UP001161389">
    <property type="component" value="Unassembled WGS sequence"/>
</dbReference>
<dbReference type="Gene3D" id="3.55.40.10">
    <property type="entry name" value="minor pseudopilin epsh domain"/>
    <property type="match status" value="1"/>
</dbReference>
<evidence type="ECO:0000256" key="10">
    <source>
        <dbReference type="ARBA" id="ARBA00030775"/>
    </source>
</evidence>